<organism evidence="5 6">
    <name type="scientific">Mytilus edulis</name>
    <name type="common">Blue mussel</name>
    <dbReference type="NCBI Taxonomy" id="6550"/>
    <lineage>
        <taxon>Eukaryota</taxon>
        <taxon>Metazoa</taxon>
        <taxon>Spiralia</taxon>
        <taxon>Lophotrochozoa</taxon>
        <taxon>Mollusca</taxon>
        <taxon>Bivalvia</taxon>
        <taxon>Autobranchia</taxon>
        <taxon>Pteriomorphia</taxon>
        <taxon>Mytilida</taxon>
        <taxon>Mytiloidea</taxon>
        <taxon>Mytilidae</taxon>
        <taxon>Mytilinae</taxon>
        <taxon>Mytilus</taxon>
    </lineage>
</organism>
<feature type="domain" description="BACK" evidence="4">
    <location>
        <begin position="144"/>
        <end position="230"/>
    </location>
</feature>
<keyword evidence="2" id="KW-0677">Repeat</keyword>
<dbReference type="Gene3D" id="2.120.10.80">
    <property type="entry name" value="Kelch-type beta propeller"/>
    <property type="match status" value="1"/>
</dbReference>
<dbReference type="PANTHER" id="PTHR45632">
    <property type="entry name" value="LD33804P"/>
    <property type="match status" value="1"/>
</dbReference>
<evidence type="ECO:0000259" key="4">
    <source>
        <dbReference type="Pfam" id="PF07707"/>
    </source>
</evidence>
<dbReference type="PROSITE" id="PS51125">
    <property type="entry name" value="NHL"/>
    <property type="match status" value="1"/>
</dbReference>
<sequence>MHKDLLGPHGLCTDTHDNVIVADWRSERIMVISKDGQYNKVLLSEKDGLQNQKYGYDGHGVAELRSSSVGMHGEMNCDICKMVHFFPEHIRKHVVEVLKTGKVCKELLHYDNILMYLEVSCISLPLKTACEEKLLERVEVMNAIDALQIAEKYELVILNKEAIELIADHFKNLWDTDSFVYLHEHSLEKICQVEKVFKHDDVFRALEKWLNWNHENRLKFYGKLLHLVQKQRSPRKYYDTEKTYHLYHAMIIPSVTSKSAIEVAVFNCDGDLVCHRNLFKSHDVKDRFSVACAQKDETEAPYVYIAFEKHVVRYDPVLLKHENCHNLNHQRSECSLVVLGDFIYALGGHHNGNNVLEIEELDTKHHRNKFLIKKSWKTIAHLPDNVKLSFAPCMTYLNKIYIVAEILSNENIKSTGLLTFDPNENSVEIVANFLKNCSDCRAVLYDSKIFIASSEGYFLQYDIETKTFSSCKDLPTKGNNFGMYAARNNIYFVGASVSDNNIDRFEKDGYDIQTNSWKRERKLPCNLPIYGSCDIKVPSYTNLIPFNDSR</sequence>
<dbReference type="InterPro" id="IPR011705">
    <property type="entry name" value="BACK"/>
</dbReference>
<dbReference type="OrthoDB" id="6097433at2759"/>
<protein>
    <submittedName>
        <fullName evidence="5">KLHL10</fullName>
    </submittedName>
</protein>
<dbReference type="SUPFAM" id="SSF117281">
    <property type="entry name" value="Kelch motif"/>
    <property type="match status" value="1"/>
</dbReference>
<name>A0A8S3SEU2_MYTED</name>
<dbReference type="Proteomes" id="UP000683360">
    <property type="component" value="Unassembled WGS sequence"/>
</dbReference>
<dbReference type="Pfam" id="PF07707">
    <property type="entry name" value="BACK"/>
    <property type="match status" value="1"/>
</dbReference>
<gene>
    <name evidence="5" type="ORF">MEDL_31123</name>
</gene>
<evidence type="ECO:0000256" key="2">
    <source>
        <dbReference type="ARBA" id="ARBA00022737"/>
    </source>
</evidence>
<evidence type="ECO:0000256" key="3">
    <source>
        <dbReference type="PROSITE-ProRule" id="PRU00504"/>
    </source>
</evidence>
<keyword evidence="1" id="KW-0880">Kelch repeat</keyword>
<dbReference type="InterPro" id="IPR001258">
    <property type="entry name" value="NHL_repeat"/>
</dbReference>
<comment type="caution">
    <text evidence="5">The sequence shown here is derived from an EMBL/GenBank/DDBJ whole genome shotgun (WGS) entry which is preliminary data.</text>
</comment>
<dbReference type="CDD" id="cd14733">
    <property type="entry name" value="BACK"/>
    <property type="match status" value="1"/>
</dbReference>
<evidence type="ECO:0000313" key="5">
    <source>
        <dbReference type="EMBL" id="CAG2217582.1"/>
    </source>
</evidence>
<keyword evidence="6" id="KW-1185">Reference proteome</keyword>
<dbReference type="Gene3D" id="1.25.40.420">
    <property type="match status" value="1"/>
</dbReference>
<dbReference type="AlphaFoldDB" id="A0A8S3SEU2"/>
<dbReference type="InterPro" id="IPR015915">
    <property type="entry name" value="Kelch-typ_b-propeller"/>
</dbReference>
<evidence type="ECO:0000256" key="1">
    <source>
        <dbReference type="ARBA" id="ARBA00022441"/>
    </source>
</evidence>
<accession>A0A8S3SEU2</accession>
<dbReference type="PANTHER" id="PTHR45632:SF3">
    <property type="entry name" value="KELCH-LIKE PROTEIN 32"/>
    <property type="match status" value="1"/>
</dbReference>
<reference evidence="5" key="1">
    <citation type="submission" date="2021-03" db="EMBL/GenBank/DDBJ databases">
        <authorList>
            <person name="Bekaert M."/>
        </authorList>
    </citation>
    <scope>NUCLEOTIDE SEQUENCE</scope>
</reference>
<feature type="repeat" description="NHL" evidence="3">
    <location>
        <begin position="1"/>
        <end position="35"/>
    </location>
</feature>
<proteinExistence type="predicted"/>
<dbReference type="EMBL" id="CAJPWZ010001545">
    <property type="protein sequence ID" value="CAG2217582.1"/>
    <property type="molecule type" value="Genomic_DNA"/>
</dbReference>
<evidence type="ECO:0000313" key="6">
    <source>
        <dbReference type="Proteomes" id="UP000683360"/>
    </source>
</evidence>